<gene>
    <name evidence="1" type="ORF">I6N95_08550</name>
</gene>
<comment type="caution">
    <text evidence="1">The sequence shown here is derived from an EMBL/GenBank/DDBJ whole genome shotgun (WGS) entry which is preliminary data.</text>
</comment>
<dbReference type="RefSeq" id="WP_209526691.1">
    <property type="nucleotide sequence ID" value="NZ_JAEEGA010000004.1"/>
</dbReference>
<evidence type="ECO:0000313" key="1">
    <source>
        <dbReference type="EMBL" id="MBP1041051.1"/>
    </source>
</evidence>
<keyword evidence="2" id="KW-1185">Reference proteome</keyword>
<sequence length="162" mass="18179">MAYPQKACDRQELVKDYRQRIGDFKDVVNLQAELKKVLSLSDHLDSLPSFAEKQAFLAFYETLLSDTYILSYIGQLQLGALEDHIQAIHTYTSGTRGLSIEVLALADGFYLDIMQSFPTTTSVDHFLSLLASLGITVESTSVKKVSVPKDKIQQRLGIYKKN</sequence>
<accession>A0A940SVG2</accession>
<dbReference type="Proteomes" id="UP000674938">
    <property type="component" value="Unassembled WGS sequence"/>
</dbReference>
<dbReference type="EMBL" id="JAEEGA010000004">
    <property type="protein sequence ID" value="MBP1041051.1"/>
    <property type="molecule type" value="Genomic_DNA"/>
</dbReference>
<evidence type="ECO:0000313" key="2">
    <source>
        <dbReference type="Proteomes" id="UP000674938"/>
    </source>
</evidence>
<protein>
    <submittedName>
        <fullName evidence="1">Uncharacterized protein</fullName>
    </submittedName>
</protein>
<reference evidence="1" key="1">
    <citation type="submission" date="2020-12" db="EMBL/GenBank/DDBJ databases">
        <title>Vagococcus allomyrinae sp. nov. and Enterococcus lavae sp. nov., isolated from the larvae of Allomyrina dichotoma.</title>
        <authorList>
            <person name="Lee S.D."/>
        </authorList>
    </citation>
    <scope>NUCLEOTIDE SEQUENCE</scope>
    <source>
        <strain evidence="1">BWB3-3</strain>
    </source>
</reference>
<dbReference type="AlphaFoldDB" id="A0A940SVG2"/>
<name>A0A940SVG2_9ENTE</name>
<proteinExistence type="predicted"/>
<organism evidence="1 2">
    <name type="scientific">Vagococcus allomyrinae</name>
    <dbReference type="NCBI Taxonomy" id="2794353"/>
    <lineage>
        <taxon>Bacteria</taxon>
        <taxon>Bacillati</taxon>
        <taxon>Bacillota</taxon>
        <taxon>Bacilli</taxon>
        <taxon>Lactobacillales</taxon>
        <taxon>Enterococcaceae</taxon>
        <taxon>Vagococcus</taxon>
    </lineage>
</organism>